<proteinExistence type="predicted"/>
<evidence type="ECO:0000256" key="1">
    <source>
        <dbReference type="SAM" id="MobiDB-lite"/>
    </source>
</evidence>
<keyword evidence="2" id="KW-0472">Membrane</keyword>
<evidence type="ECO:0000313" key="3">
    <source>
        <dbReference type="EMBL" id="TPX73395.1"/>
    </source>
</evidence>
<feature type="compositionally biased region" description="Polar residues" evidence="1">
    <location>
        <begin position="125"/>
        <end position="135"/>
    </location>
</feature>
<feature type="transmembrane region" description="Helical" evidence="2">
    <location>
        <begin position="49"/>
        <end position="69"/>
    </location>
</feature>
<comment type="caution">
    <text evidence="3">The sequence shown here is derived from an EMBL/GenBank/DDBJ whole genome shotgun (WGS) entry which is preliminary data.</text>
</comment>
<feature type="transmembrane region" description="Helical" evidence="2">
    <location>
        <begin position="76"/>
        <end position="99"/>
    </location>
</feature>
<organism evidence="3 4">
    <name type="scientific">Chytriomyces confervae</name>
    <dbReference type="NCBI Taxonomy" id="246404"/>
    <lineage>
        <taxon>Eukaryota</taxon>
        <taxon>Fungi</taxon>
        <taxon>Fungi incertae sedis</taxon>
        <taxon>Chytridiomycota</taxon>
        <taxon>Chytridiomycota incertae sedis</taxon>
        <taxon>Chytridiomycetes</taxon>
        <taxon>Chytridiales</taxon>
        <taxon>Chytriomycetaceae</taxon>
        <taxon>Chytriomyces</taxon>
    </lineage>
</organism>
<dbReference type="OrthoDB" id="2167258at2759"/>
<sequence length="135" mass="14754">MEIVATKTNGSRQQQGSTRGWLSRIKTTRLTHSPTRKDTMGYKTSSFSFFTYGFGLASLALFVCSFLMTDLTKLKLAVQIVFGIGIALDVVDFIIGLTVKDKSEYDSNVILVQTQPPPPAGPAYQNMNSGKSYSG</sequence>
<feature type="region of interest" description="Disordered" evidence="1">
    <location>
        <begin position="116"/>
        <end position="135"/>
    </location>
</feature>
<evidence type="ECO:0000313" key="4">
    <source>
        <dbReference type="Proteomes" id="UP000320333"/>
    </source>
</evidence>
<dbReference type="Proteomes" id="UP000320333">
    <property type="component" value="Unassembled WGS sequence"/>
</dbReference>
<keyword evidence="4" id="KW-1185">Reference proteome</keyword>
<name>A0A507FCC8_9FUNG</name>
<dbReference type="AlphaFoldDB" id="A0A507FCC8"/>
<gene>
    <name evidence="3" type="ORF">CcCBS67573_g05332</name>
</gene>
<keyword evidence="2" id="KW-0812">Transmembrane</keyword>
<keyword evidence="2" id="KW-1133">Transmembrane helix</keyword>
<evidence type="ECO:0000256" key="2">
    <source>
        <dbReference type="SAM" id="Phobius"/>
    </source>
</evidence>
<protein>
    <submittedName>
        <fullName evidence="3">Uncharacterized protein</fullName>
    </submittedName>
</protein>
<dbReference type="EMBL" id="QEAP01000188">
    <property type="protein sequence ID" value="TPX73395.1"/>
    <property type="molecule type" value="Genomic_DNA"/>
</dbReference>
<reference evidence="3 4" key="1">
    <citation type="journal article" date="2019" name="Sci. Rep.">
        <title>Comparative genomics of chytrid fungi reveal insights into the obligate biotrophic and pathogenic lifestyle of Synchytrium endobioticum.</title>
        <authorList>
            <person name="van de Vossenberg B.T.L.H."/>
            <person name="Warris S."/>
            <person name="Nguyen H.D.T."/>
            <person name="van Gent-Pelzer M.P.E."/>
            <person name="Joly D.L."/>
            <person name="van de Geest H.C."/>
            <person name="Bonants P.J.M."/>
            <person name="Smith D.S."/>
            <person name="Levesque C.A."/>
            <person name="van der Lee T.A.J."/>
        </authorList>
    </citation>
    <scope>NUCLEOTIDE SEQUENCE [LARGE SCALE GENOMIC DNA]</scope>
    <source>
        <strain evidence="3 4">CBS 675.73</strain>
    </source>
</reference>
<accession>A0A507FCC8</accession>